<dbReference type="Proteomes" id="UP000012089">
    <property type="component" value="Unassembled WGS sequence"/>
</dbReference>
<comment type="caution">
    <text evidence="1">The sequence shown here is derived from an EMBL/GenBank/DDBJ whole genome shotgun (WGS) entry which is preliminary data.</text>
</comment>
<reference evidence="1 2" key="1">
    <citation type="submission" date="2013-01" db="EMBL/GenBank/DDBJ databases">
        <authorList>
            <person name="Harkins D.M."/>
            <person name="Durkin A.S."/>
            <person name="Brinkac L.M."/>
            <person name="Haft D.H."/>
            <person name="Selengut J.D."/>
            <person name="Sanka R."/>
            <person name="DePew J."/>
            <person name="Purushe J."/>
            <person name="Tulsiani S.M."/>
            <person name="Graham G.C."/>
            <person name="Burns M.-A."/>
            <person name="Dohnt M.F."/>
            <person name="Smythe L.D."/>
            <person name="McKay D.B."/>
            <person name="Craig S.B."/>
            <person name="Vinetz J.M."/>
            <person name="Sutton G.G."/>
            <person name="Nierman W.C."/>
            <person name="Fouts D.E."/>
        </authorList>
    </citation>
    <scope>NUCLEOTIDE SEQUENCE [LARGE SCALE GENOMIC DNA]</scope>
    <source>
        <strain evidence="1 2">LT2156</strain>
    </source>
</reference>
<name>M6HGX6_LEPIR</name>
<dbReference type="EMBL" id="AFMF02000033">
    <property type="protein sequence ID" value="EMM94657.1"/>
    <property type="molecule type" value="Genomic_DNA"/>
</dbReference>
<gene>
    <name evidence="1" type="ORF">LEP1GSC158_1983</name>
</gene>
<evidence type="ECO:0000313" key="1">
    <source>
        <dbReference type="EMBL" id="EMM94657.1"/>
    </source>
</evidence>
<protein>
    <submittedName>
        <fullName evidence="1">Uncharacterized protein</fullName>
    </submittedName>
</protein>
<dbReference type="AlphaFoldDB" id="M6HGX6"/>
<sequence>MEEPKERQAGEENAEVFCLHFDFVLRSILLCNNRTSKRNRKTNLFGLYGNISGL</sequence>
<organism evidence="1 2">
    <name type="scientific">Leptospira interrogans serovar Zanoni str. LT2156</name>
    <dbReference type="NCBI Taxonomy" id="1001601"/>
    <lineage>
        <taxon>Bacteria</taxon>
        <taxon>Pseudomonadati</taxon>
        <taxon>Spirochaetota</taxon>
        <taxon>Spirochaetia</taxon>
        <taxon>Leptospirales</taxon>
        <taxon>Leptospiraceae</taxon>
        <taxon>Leptospira</taxon>
    </lineage>
</organism>
<proteinExistence type="predicted"/>
<accession>M6HGX6</accession>
<evidence type="ECO:0000313" key="2">
    <source>
        <dbReference type="Proteomes" id="UP000012089"/>
    </source>
</evidence>